<dbReference type="EnsemblMetazoa" id="HelroT163513">
    <property type="protein sequence ID" value="HelroP163513"/>
    <property type="gene ID" value="HelroG163513"/>
</dbReference>
<reference evidence="3" key="3">
    <citation type="submission" date="2015-06" db="UniProtKB">
        <authorList>
            <consortium name="EnsemblMetazoa"/>
        </authorList>
    </citation>
    <scope>IDENTIFICATION</scope>
</reference>
<evidence type="ECO:0000313" key="4">
    <source>
        <dbReference type="Proteomes" id="UP000015101"/>
    </source>
</evidence>
<reference evidence="2 4" key="2">
    <citation type="journal article" date="2013" name="Nature">
        <title>Insights into bilaterian evolution from three spiralian genomes.</title>
        <authorList>
            <person name="Simakov O."/>
            <person name="Marletaz F."/>
            <person name="Cho S.J."/>
            <person name="Edsinger-Gonzales E."/>
            <person name="Havlak P."/>
            <person name="Hellsten U."/>
            <person name="Kuo D.H."/>
            <person name="Larsson T."/>
            <person name="Lv J."/>
            <person name="Arendt D."/>
            <person name="Savage R."/>
            <person name="Osoegawa K."/>
            <person name="de Jong P."/>
            <person name="Grimwood J."/>
            <person name="Chapman J.A."/>
            <person name="Shapiro H."/>
            <person name="Aerts A."/>
            <person name="Otillar R.P."/>
            <person name="Terry A.Y."/>
            <person name="Boore J.L."/>
            <person name="Grigoriev I.V."/>
            <person name="Lindberg D.R."/>
            <person name="Seaver E.C."/>
            <person name="Weisblat D.A."/>
            <person name="Putnam N.H."/>
            <person name="Rokhsar D.S."/>
        </authorList>
    </citation>
    <scope>NUCLEOTIDE SEQUENCE</scope>
</reference>
<dbReference type="HOGENOM" id="CLU_1940391_0_0_1"/>
<dbReference type="AlphaFoldDB" id="T1EU59"/>
<dbReference type="EMBL" id="KB097495">
    <property type="protein sequence ID" value="ESN96452.1"/>
    <property type="molecule type" value="Genomic_DNA"/>
</dbReference>
<dbReference type="GeneID" id="20200109"/>
<dbReference type="KEGG" id="hro:HELRODRAFT_163513"/>
<name>T1EU59_HELRO</name>
<dbReference type="EMBL" id="AMQM01001392">
    <property type="status" value="NOT_ANNOTATED_CDS"/>
    <property type="molecule type" value="Genomic_DNA"/>
</dbReference>
<dbReference type="CTD" id="20200109"/>
<protein>
    <submittedName>
        <fullName evidence="2 3">Uncharacterized protein</fullName>
    </submittedName>
</protein>
<gene>
    <name evidence="3" type="primary">20200109</name>
    <name evidence="2" type="ORF">HELRODRAFT_163513</name>
</gene>
<feature type="compositionally biased region" description="Low complexity" evidence="1">
    <location>
        <begin position="80"/>
        <end position="90"/>
    </location>
</feature>
<reference evidence="4" key="1">
    <citation type="submission" date="2012-12" db="EMBL/GenBank/DDBJ databases">
        <authorList>
            <person name="Hellsten U."/>
            <person name="Grimwood J."/>
            <person name="Chapman J.A."/>
            <person name="Shapiro H."/>
            <person name="Aerts A."/>
            <person name="Otillar R.P."/>
            <person name="Terry A.Y."/>
            <person name="Boore J.L."/>
            <person name="Simakov O."/>
            <person name="Marletaz F."/>
            <person name="Cho S.-J."/>
            <person name="Edsinger-Gonzales E."/>
            <person name="Havlak P."/>
            <person name="Kuo D.-H."/>
            <person name="Larsson T."/>
            <person name="Lv J."/>
            <person name="Arendt D."/>
            <person name="Savage R."/>
            <person name="Osoegawa K."/>
            <person name="de Jong P."/>
            <person name="Lindberg D.R."/>
            <person name="Seaver E.C."/>
            <person name="Weisblat D.A."/>
            <person name="Putnam N.H."/>
            <person name="Grigoriev I.V."/>
            <person name="Rokhsar D.S."/>
        </authorList>
    </citation>
    <scope>NUCLEOTIDE SEQUENCE</scope>
</reference>
<dbReference type="Proteomes" id="UP000015101">
    <property type="component" value="Unassembled WGS sequence"/>
</dbReference>
<evidence type="ECO:0000313" key="3">
    <source>
        <dbReference type="EnsemblMetazoa" id="HelroP163513"/>
    </source>
</evidence>
<feature type="compositionally biased region" description="Basic and acidic residues" evidence="1">
    <location>
        <begin position="100"/>
        <end position="130"/>
    </location>
</feature>
<dbReference type="InParanoid" id="T1EU59"/>
<proteinExistence type="predicted"/>
<feature type="region of interest" description="Disordered" evidence="1">
    <location>
        <begin position="43"/>
        <end position="130"/>
    </location>
</feature>
<keyword evidence="4" id="KW-1185">Reference proteome</keyword>
<dbReference type="RefSeq" id="XP_009025614.1">
    <property type="nucleotide sequence ID" value="XM_009027366.1"/>
</dbReference>
<sequence>MSDSKHSSDDVESSKRPTIFIRVTGQPPLLLFKCSSPLLSSYSGSSYVSSGLPPSSSSSSASTYTPRSRYDARSYDLPKSSSASRARSSSIDAPSHPRANYRDVKAPMSDTRRKVRDLICKTRKDPGYYE</sequence>
<evidence type="ECO:0000313" key="2">
    <source>
        <dbReference type="EMBL" id="ESN96452.1"/>
    </source>
</evidence>
<feature type="compositionally biased region" description="Low complexity" evidence="1">
    <location>
        <begin position="43"/>
        <end position="67"/>
    </location>
</feature>
<organism evidence="3 4">
    <name type="scientific">Helobdella robusta</name>
    <name type="common">Californian leech</name>
    <dbReference type="NCBI Taxonomy" id="6412"/>
    <lineage>
        <taxon>Eukaryota</taxon>
        <taxon>Metazoa</taxon>
        <taxon>Spiralia</taxon>
        <taxon>Lophotrochozoa</taxon>
        <taxon>Annelida</taxon>
        <taxon>Clitellata</taxon>
        <taxon>Hirudinea</taxon>
        <taxon>Rhynchobdellida</taxon>
        <taxon>Glossiphoniidae</taxon>
        <taxon>Helobdella</taxon>
    </lineage>
</organism>
<accession>T1EU59</accession>
<evidence type="ECO:0000256" key="1">
    <source>
        <dbReference type="SAM" id="MobiDB-lite"/>
    </source>
</evidence>